<proteinExistence type="predicted"/>
<accession>A0A0E9V6F0</accession>
<organism evidence="1">
    <name type="scientific">Anguilla anguilla</name>
    <name type="common">European freshwater eel</name>
    <name type="synonym">Muraena anguilla</name>
    <dbReference type="NCBI Taxonomy" id="7936"/>
    <lineage>
        <taxon>Eukaryota</taxon>
        <taxon>Metazoa</taxon>
        <taxon>Chordata</taxon>
        <taxon>Craniata</taxon>
        <taxon>Vertebrata</taxon>
        <taxon>Euteleostomi</taxon>
        <taxon>Actinopterygii</taxon>
        <taxon>Neopterygii</taxon>
        <taxon>Teleostei</taxon>
        <taxon>Anguilliformes</taxon>
        <taxon>Anguillidae</taxon>
        <taxon>Anguilla</taxon>
    </lineage>
</organism>
<dbReference type="EMBL" id="GBXM01034955">
    <property type="protein sequence ID" value="JAH73622.1"/>
    <property type="molecule type" value="Transcribed_RNA"/>
</dbReference>
<evidence type="ECO:0000313" key="1">
    <source>
        <dbReference type="EMBL" id="JAH73622.1"/>
    </source>
</evidence>
<name>A0A0E9V6F0_ANGAN</name>
<dbReference type="AlphaFoldDB" id="A0A0E9V6F0"/>
<reference evidence="1" key="2">
    <citation type="journal article" date="2015" name="Fish Shellfish Immunol.">
        <title>Early steps in the European eel (Anguilla anguilla)-Vibrio vulnificus interaction in the gills: Role of the RtxA13 toxin.</title>
        <authorList>
            <person name="Callol A."/>
            <person name="Pajuelo D."/>
            <person name="Ebbesson L."/>
            <person name="Teles M."/>
            <person name="MacKenzie S."/>
            <person name="Amaro C."/>
        </authorList>
    </citation>
    <scope>NUCLEOTIDE SEQUENCE</scope>
</reference>
<reference evidence="1" key="1">
    <citation type="submission" date="2014-11" db="EMBL/GenBank/DDBJ databases">
        <authorList>
            <person name="Amaro Gonzalez C."/>
        </authorList>
    </citation>
    <scope>NUCLEOTIDE SEQUENCE</scope>
</reference>
<sequence>MFIVSVDTHGFRHNMSSLINQENGQLLGAYRVKYQLYKPQHSGRILQYYNSVSHNSTEDGRVYCIHNIL</sequence>
<protein>
    <submittedName>
        <fullName evidence="1">Uncharacterized protein</fullName>
    </submittedName>
</protein>